<accession>A0AAD5VSG3</accession>
<evidence type="ECO:0000256" key="3">
    <source>
        <dbReference type="SAM" id="MobiDB-lite"/>
    </source>
</evidence>
<dbReference type="AlphaFoldDB" id="A0AAD5VSG3"/>
<evidence type="ECO:0000256" key="1">
    <source>
        <dbReference type="ARBA" id="ARBA00022737"/>
    </source>
</evidence>
<dbReference type="PRINTS" id="PR00625">
    <property type="entry name" value="JDOMAIN"/>
</dbReference>
<evidence type="ECO:0000256" key="2">
    <source>
        <dbReference type="ARBA" id="ARBA00022803"/>
    </source>
</evidence>
<dbReference type="Gene3D" id="1.10.287.110">
    <property type="entry name" value="DnaJ domain"/>
    <property type="match status" value="1"/>
</dbReference>
<feature type="region of interest" description="Disordered" evidence="3">
    <location>
        <begin position="152"/>
        <end position="298"/>
    </location>
</feature>
<dbReference type="PANTHER" id="PTHR45188:SF2">
    <property type="entry name" value="DNAJ HOMOLOG SUBFAMILY C MEMBER 7"/>
    <property type="match status" value="1"/>
</dbReference>
<dbReference type="PROSITE" id="PS50076">
    <property type="entry name" value="DNAJ_2"/>
    <property type="match status" value="1"/>
</dbReference>
<gene>
    <name evidence="5" type="ORF">NP233_g5642</name>
</gene>
<keyword evidence="6" id="KW-1185">Reference proteome</keyword>
<feature type="compositionally biased region" description="Polar residues" evidence="3">
    <location>
        <begin position="210"/>
        <end position="221"/>
    </location>
</feature>
<keyword evidence="2" id="KW-0802">TPR repeat</keyword>
<feature type="compositionally biased region" description="Polar residues" evidence="3">
    <location>
        <begin position="257"/>
        <end position="270"/>
    </location>
</feature>
<organism evidence="5 6">
    <name type="scientific">Leucocoprinus birnbaumii</name>
    <dbReference type="NCBI Taxonomy" id="56174"/>
    <lineage>
        <taxon>Eukaryota</taxon>
        <taxon>Fungi</taxon>
        <taxon>Dikarya</taxon>
        <taxon>Basidiomycota</taxon>
        <taxon>Agaricomycotina</taxon>
        <taxon>Agaricomycetes</taxon>
        <taxon>Agaricomycetidae</taxon>
        <taxon>Agaricales</taxon>
        <taxon>Agaricineae</taxon>
        <taxon>Agaricaceae</taxon>
        <taxon>Leucocoprinus</taxon>
    </lineage>
</organism>
<dbReference type="PANTHER" id="PTHR45188">
    <property type="entry name" value="DNAJ PROTEIN P58IPK HOMOLOG"/>
    <property type="match status" value="1"/>
</dbReference>
<name>A0AAD5VSG3_9AGAR</name>
<keyword evidence="1" id="KW-0677">Repeat</keyword>
<feature type="domain" description="J" evidence="4">
    <location>
        <begin position="4"/>
        <end position="87"/>
    </location>
</feature>
<dbReference type="SUPFAM" id="SSF46565">
    <property type="entry name" value="Chaperone J-domain"/>
    <property type="match status" value="1"/>
</dbReference>
<dbReference type="Proteomes" id="UP001213000">
    <property type="component" value="Unassembled WGS sequence"/>
</dbReference>
<reference evidence="5" key="1">
    <citation type="submission" date="2022-07" db="EMBL/GenBank/DDBJ databases">
        <title>Genome Sequence of Leucocoprinus birnbaumii.</title>
        <authorList>
            <person name="Buettner E."/>
        </authorList>
    </citation>
    <scope>NUCLEOTIDE SEQUENCE</scope>
    <source>
        <strain evidence="5">VT141</strain>
    </source>
</reference>
<evidence type="ECO:0000259" key="4">
    <source>
        <dbReference type="PROSITE" id="PS50076"/>
    </source>
</evidence>
<comment type="caution">
    <text evidence="5">The sequence shown here is derived from an EMBL/GenBank/DDBJ whole genome shotgun (WGS) entry which is preliminary data.</text>
</comment>
<dbReference type="InterPro" id="IPR001623">
    <property type="entry name" value="DnaJ_domain"/>
</dbReference>
<feature type="compositionally biased region" description="Basic residues" evidence="3">
    <location>
        <begin position="286"/>
        <end position="298"/>
    </location>
</feature>
<dbReference type="EMBL" id="JANIEX010000340">
    <property type="protein sequence ID" value="KAJ3568534.1"/>
    <property type="molecule type" value="Genomic_DNA"/>
</dbReference>
<dbReference type="SMART" id="SM00271">
    <property type="entry name" value="DnaJ"/>
    <property type="match status" value="1"/>
</dbReference>
<dbReference type="InterPro" id="IPR036869">
    <property type="entry name" value="J_dom_sf"/>
</dbReference>
<dbReference type="Pfam" id="PF00226">
    <property type="entry name" value="DnaJ"/>
    <property type="match status" value="1"/>
</dbReference>
<proteinExistence type="predicted"/>
<protein>
    <recommendedName>
        <fullName evidence="4">J domain-containing protein</fullName>
    </recommendedName>
</protein>
<dbReference type="CDD" id="cd06257">
    <property type="entry name" value="DnaJ"/>
    <property type="match status" value="1"/>
</dbReference>
<evidence type="ECO:0000313" key="6">
    <source>
        <dbReference type="Proteomes" id="UP001213000"/>
    </source>
</evidence>
<sequence>MATNLYDVLGVAKDATTEEIRKAYKKKALKTHPDKLPPGLSEEEKSRAAEKFKEVSRACEVLTDPERRRPILMSQHIPTSQSFNPLGASFNQRSRGPFDDPFFGPTPGFSSSFSSFGSSSFGQGFGDNQRPRGHFVQSQSFVSHTVNGVTQSTYTKCDSDGNEHVVRTLPDGREVHTDNGVERQPREAIEQSNHEPRQLPRAQSRHRSTLPPSRSHSQTMPQRHDRTFNPHTPHTQSRRSTHSHLTQDYNTPPPYPGSSSSHRAYNQPTDRYTYENPEGSNYNSERHHRRAHHASNYP</sequence>
<evidence type="ECO:0000313" key="5">
    <source>
        <dbReference type="EMBL" id="KAJ3568534.1"/>
    </source>
</evidence>
<feature type="compositionally biased region" description="Basic and acidic residues" evidence="3">
    <location>
        <begin position="157"/>
        <end position="198"/>
    </location>
</feature>